<evidence type="ECO:0000256" key="1">
    <source>
        <dbReference type="SAM" id="MobiDB-lite"/>
    </source>
</evidence>
<organism evidence="3 4">
    <name type="scientific">Meira miltonrushii</name>
    <dbReference type="NCBI Taxonomy" id="1280837"/>
    <lineage>
        <taxon>Eukaryota</taxon>
        <taxon>Fungi</taxon>
        <taxon>Dikarya</taxon>
        <taxon>Basidiomycota</taxon>
        <taxon>Ustilaginomycotina</taxon>
        <taxon>Exobasidiomycetes</taxon>
        <taxon>Exobasidiales</taxon>
        <taxon>Brachybasidiaceae</taxon>
        <taxon>Meira</taxon>
    </lineage>
</organism>
<reference evidence="3 4" key="1">
    <citation type="journal article" date="2018" name="Mol. Biol. Evol.">
        <title>Broad Genomic Sampling Reveals a Smut Pathogenic Ancestry of the Fungal Clade Ustilaginomycotina.</title>
        <authorList>
            <person name="Kijpornyongpan T."/>
            <person name="Mondo S.J."/>
            <person name="Barry K."/>
            <person name="Sandor L."/>
            <person name="Lee J."/>
            <person name="Lipzen A."/>
            <person name="Pangilinan J."/>
            <person name="LaButti K."/>
            <person name="Hainaut M."/>
            <person name="Henrissat B."/>
            <person name="Grigoriev I.V."/>
            <person name="Spatafora J.W."/>
            <person name="Aime M.C."/>
        </authorList>
    </citation>
    <scope>NUCLEOTIDE SEQUENCE [LARGE SCALE GENOMIC DNA]</scope>
    <source>
        <strain evidence="3 4">MCA 3882</strain>
    </source>
</reference>
<protein>
    <submittedName>
        <fullName evidence="3">Uncharacterized protein</fullName>
    </submittedName>
</protein>
<dbReference type="AlphaFoldDB" id="A0A316VIS9"/>
<name>A0A316VIS9_9BASI</name>
<sequence>MLNIKIFLWIAIAIASTVWSMDPANKADTSSAASPVSSGLQSSINTRNWPSPHPHGLSPVGMELKTHFHTSGIEEHMRPNLRWANLRDKASDMKGIIKNPETKEHKKVGKDVLQQVHSDMKIYKSHNYLPAEVTDKMIDKHGKRPKSLWKKLTRSRST</sequence>
<evidence type="ECO:0000313" key="3">
    <source>
        <dbReference type="EMBL" id="PWN36968.1"/>
    </source>
</evidence>
<evidence type="ECO:0000313" key="4">
    <source>
        <dbReference type="Proteomes" id="UP000245771"/>
    </source>
</evidence>
<dbReference type="RefSeq" id="XP_025357270.1">
    <property type="nucleotide sequence ID" value="XM_025501309.1"/>
</dbReference>
<feature type="region of interest" description="Disordered" evidence="1">
    <location>
        <begin position="24"/>
        <end position="43"/>
    </location>
</feature>
<feature type="compositionally biased region" description="Polar residues" evidence="1">
    <location>
        <begin position="27"/>
        <end position="43"/>
    </location>
</feature>
<feature type="signal peptide" evidence="2">
    <location>
        <begin position="1"/>
        <end position="20"/>
    </location>
</feature>
<evidence type="ECO:0000256" key="2">
    <source>
        <dbReference type="SAM" id="SignalP"/>
    </source>
</evidence>
<proteinExistence type="predicted"/>
<keyword evidence="2" id="KW-0732">Signal</keyword>
<dbReference type="Proteomes" id="UP000245771">
    <property type="component" value="Unassembled WGS sequence"/>
</dbReference>
<keyword evidence="4" id="KW-1185">Reference proteome</keyword>
<dbReference type="InParanoid" id="A0A316VIS9"/>
<gene>
    <name evidence="3" type="ORF">FA14DRAFT_183289</name>
</gene>
<feature type="chain" id="PRO_5016459360" evidence="2">
    <location>
        <begin position="21"/>
        <end position="158"/>
    </location>
</feature>
<dbReference type="GeneID" id="37023090"/>
<accession>A0A316VIS9</accession>
<dbReference type="EMBL" id="KZ819602">
    <property type="protein sequence ID" value="PWN36968.1"/>
    <property type="molecule type" value="Genomic_DNA"/>
</dbReference>